<dbReference type="Pfam" id="PF09995">
    <property type="entry name" value="MPAB_Lcp_cat"/>
    <property type="match status" value="1"/>
</dbReference>
<evidence type="ECO:0000313" key="2">
    <source>
        <dbReference type="EMBL" id="MUN63885.1"/>
    </source>
</evidence>
<dbReference type="PANTHER" id="PTHR36151:SF3">
    <property type="entry name" value="ER-BOUND OXYGENASE MPAB_MPAB'_RUBBER OXYGENASE CATALYTIC DOMAIN-CONTAINING PROTEIN"/>
    <property type="match status" value="1"/>
</dbReference>
<dbReference type="InterPro" id="IPR018713">
    <property type="entry name" value="MPAB/Lcp_cat_dom"/>
</dbReference>
<sequence>MGLMAPLQERLRTTFAGQAEGVPAWELALADGEDAGHFRPGSAVWAVHGSMATIPAGVRALLTQALHPGALAGVVEHSDYRRDPLGRLAGTIRWIFTVTYGDTTAAQRASGHVRRLHESVRGTYTGADGVRRPYCANDPDLTEWVHLAFTDAFLRSHQRWGGPIPGGPDAYVREWAVAGRLMGVVDPPRTEAALEARMRAFGPQLAGGPRVDDVVGFLRRPPLDPLLLPGYRALFAAVVDSLPEERLALLGLRRPRLGPVPLPTRGAAGLTLAVVGRALGQTGPSEAAARRRLRRLGLL</sequence>
<dbReference type="PANTHER" id="PTHR36151">
    <property type="entry name" value="BLR2777 PROTEIN"/>
    <property type="match status" value="1"/>
</dbReference>
<keyword evidence="3" id="KW-1185">Reference proteome</keyword>
<accession>A0A6N8GSI4</accession>
<dbReference type="AlphaFoldDB" id="A0A6N8GSI4"/>
<comment type="caution">
    <text evidence="2">The sequence shown here is derived from an EMBL/GenBank/DDBJ whole genome shotgun (WGS) entry which is preliminary data.</text>
</comment>
<evidence type="ECO:0000259" key="1">
    <source>
        <dbReference type="Pfam" id="PF09995"/>
    </source>
</evidence>
<dbReference type="Proteomes" id="UP000436989">
    <property type="component" value="Unassembled WGS sequence"/>
</dbReference>
<proteinExistence type="predicted"/>
<reference evidence="2 3" key="1">
    <citation type="submission" date="2019-12" db="EMBL/GenBank/DDBJ databases">
        <authorList>
            <person name="Shi Y."/>
        </authorList>
    </citation>
    <scope>NUCLEOTIDE SEQUENCE [LARGE SCALE GENOMIC DNA]</scope>
    <source>
        <strain evidence="2 3">JCM 17929</strain>
    </source>
</reference>
<dbReference type="GO" id="GO:0016491">
    <property type="term" value="F:oxidoreductase activity"/>
    <property type="evidence" value="ECO:0007669"/>
    <property type="project" value="InterPro"/>
</dbReference>
<gene>
    <name evidence="2" type="ORF">GMA12_12180</name>
</gene>
<dbReference type="EMBL" id="WOGU01000009">
    <property type="protein sequence ID" value="MUN63885.1"/>
    <property type="molecule type" value="Genomic_DNA"/>
</dbReference>
<protein>
    <submittedName>
        <fullName evidence="2">DUF2236 domain-containing protein</fullName>
    </submittedName>
</protein>
<name>A0A6N8GSI4_9MICC</name>
<organism evidence="2 3">
    <name type="scientific">Kocuria sediminis</name>
    <dbReference type="NCBI Taxonomy" id="1038857"/>
    <lineage>
        <taxon>Bacteria</taxon>
        <taxon>Bacillati</taxon>
        <taxon>Actinomycetota</taxon>
        <taxon>Actinomycetes</taxon>
        <taxon>Micrococcales</taxon>
        <taxon>Micrococcaceae</taxon>
        <taxon>Kocuria</taxon>
    </lineage>
</organism>
<evidence type="ECO:0000313" key="3">
    <source>
        <dbReference type="Proteomes" id="UP000436989"/>
    </source>
</evidence>
<feature type="domain" description="ER-bound oxygenase mpaB/mpaB'/Rubber oxygenase catalytic" evidence="1">
    <location>
        <begin position="45"/>
        <end position="257"/>
    </location>
</feature>